<accession>A0ABP8N523</accession>
<comment type="caution">
    <text evidence="1">The sequence shown here is derived from an EMBL/GenBank/DDBJ whole genome shotgun (WGS) entry which is preliminary data.</text>
</comment>
<sequence length="177" mass="20659">MKLLEIKSEIEKPPRPWFQLFRLSVDRGAAKEWFGCEPFVEFVDGLGNADIWAMEFECGLRVGCEFLHLETGGTIRASEPNASHVQRHLRHWQAKMEPYPVGTFTDLDKATIQHFADRHPELLERHSYQLWRMGDDGNEMAIGERTSFLDARCWQHDLESRKHKQIYWISKCAISEG</sequence>
<reference evidence="2" key="1">
    <citation type="journal article" date="2019" name="Int. J. Syst. Evol. Microbiol.">
        <title>The Global Catalogue of Microorganisms (GCM) 10K type strain sequencing project: providing services to taxonomists for standard genome sequencing and annotation.</title>
        <authorList>
            <consortium name="The Broad Institute Genomics Platform"/>
            <consortium name="The Broad Institute Genome Sequencing Center for Infectious Disease"/>
            <person name="Wu L."/>
            <person name="Ma J."/>
        </authorList>
    </citation>
    <scope>NUCLEOTIDE SEQUENCE [LARGE SCALE GENOMIC DNA]</scope>
    <source>
        <strain evidence="2">JCM 17759</strain>
    </source>
</reference>
<protein>
    <submittedName>
        <fullName evidence="1">Uncharacterized protein</fullName>
    </submittedName>
</protein>
<evidence type="ECO:0000313" key="1">
    <source>
        <dbReference type="EMBL" id="GAA4459627.1"/>
    </source>
</evidence>
<keyword evidence="2" id="KW-1185">Reference proteome</keyword>
<organism evidence="1 2">
    <name type="scientific">Novipirellula rosea</name>
    <dbReference type="NCBI Taxonomy" id="1031540"/>
    <lineage>
        <taxon>Bacteria</taxon>
        <taxon>Pseudomonadati</taxon>
        <taxon>Planctomycetota</taxon>
        <taxon>Planctomycetia</taxon>
        <taxon>Pirellulales</taxon>
        <taxon>Pirellulaceae</taxon>
        <taxon>Novipirellula</taxon>
    </lineage>
</organism>
<dbReference type="EMBL" id="BAABGA010000048">
    <property type="protein sequence ID" value="GAA4459627.1"/>
    <property type="molecule type" value="Genomic_DNA"/>
</dbReference>
<evidence type="ECO:0000313" key="2">
    <source>
        <dbReference type="Proteomes" id="UP001500840"/>
    </source>
</evidence>
<dbReference type="Proteomes" id="UP001500840">
    <property type="component" value="Unassembled WGS sequence"/>
</dbReference>
<proteinExistence type="predicted"/>
<gene>
    <name evidence="1" type="ORF">GCM10023156_39470</name>
</gene>
<name>A0ABP8N523_9BACT</name>